<evidence type="ECO:0000313" key="2">
    <source>
        <dbReference type="Proteomes" id="UP000265520"/>
    </source>
</evidence>
<comment type="caution">
    <text evidence="1">The sequence shown here is derived from an EMBL/GenBank/DDBJ whole genome shotgun (WGS) entry which is preliminary data.</text>
</comment>
<proteinExistence type="predicted"/>
<evidence type="ECO:0000313" key="1">
    <source>
        <dbReference type="EMBL" id="MCI37705.1"/>
    </source>
</evidence>
<reference evidence="1 2" key="1">
    <citation type="journal article" date="2018" name="Front. Plant Sci.">
        <title>Red Clover (Trifolium pratense) and Zigzag Clover (T. medium) - A Picture of Genomic Similarities and Differences.</title>
        <authorList>
            <person name="Dluhosova J."/>
            <person name="Istvanek J."/>
            <person name="Nedelnik J."/>
            <person name="Repkova J."/>
        </authorList>
    </citation>
    <scope>NUCLEOTIDE SEQUENCE [LARGE SCALE GENOMIC DNA]</scope>
    <source>
        <strain evidence="2">cv. 10/8</strain>
        <tissue evidence="1">Leaf</tissue>
    </source>
</reference>
<dbReference type="AlphaFoldDB" id="A0A392RQ67"/>
<protein>
    <submittedName>
        <fullName evidence="1">Disease resistance protein (CC-NBS-LRR class) family protein</fullName>
    </submittedName>
</protein>
<feature type="non-terminal residue" evidence="1">
    <location>
        <position position="73"/>
    </location>
</feature>
<accession>A0A392RQ67</accession>
<organism evidence="1 2">
    <name type="scientific">Trifolium medium</name>
    <dbReference type="NCBI Taxonomy" id="97028"/>
    <lineage>
        <taxon>Eukaryota</taxon>
        <taxon>Viridiplantae</taxon>
        <taxon>Streptophyta</taxon>
        <taxon>Embryophyta</taxon>
        <taxon>Tracheophyta</taxon>
        <taxon>Spermatophyta</taxon>
        <taxon>Magnoliopsida</taxon>
        <taxon>eudicotyledons</taxon>
        <taxon>Gunneridae</taxon>
        <taxon>Pentapetalae</taxon>
        <taxon>rosids</taxon>
        <taxon>fabids</taxon>
        <taxon>Fabales</taxon>
        <taxon>Fabaceae</taxon>
        <taxon>Papilionoideae</taxon>
        <taxon>50 kb inversion clade</taxon>
        <taxon>NPAAA clade</taxon>
        <taxon>Hologalegina</taxon>
        <taxon>IRL clade</taxon>
        <taxon>Trifolieae</taxon>
        <taxon>Trifolium</taxon>
    </lineage>
</organism>
<keyword evidence="2" id="KW-1185">Reference proteome</keyword>
<name>A0A392RQ67_9FABA</name>
<dbReference type="Proteomes" id="UP000265520">
    <property type="component" value="Unassembled WGS sequence"/>
</dbReference>
<sequence length="73" mass="8354">MDTDTSFSMCLPCQMNDIISFVRRVAPYAFGPIQQEVGYLIFCEGNLMKLTGLVRNLEASREAINHRVEAERR</sequence>
<dbReference type="EMBL" id="LXQA010247458">
    <property type="protein sequence ID" value="MCI37705.1"/>
    <property type="molecule type" value="Genomic_DNA"/>
</dbReference>